<dbReference type="GO" id="GO:0043565">
    <property type="term" value="F:sequence-specific DNA binding"/>
    <property type="evidence" value="ECO:0007669"/>
    <property type="project" value="InterPro"/>
</dbReference>
<protein>
    <submittedName>
        <fullName evidence="7">Response regulator</fullName>
    </submittedName>
</protein>
<evidence type="ECO:0000256" key="1">
    <source>
        <dbReference type="ARBA" id="ARBA00023015"/>
    </source>
</evidence>
<comment type="caution">
    <text evidence="7">The sequence shown here is derived from an EMBL/GenBank/DDBJ whole genome shotgun (WGS) entry which is preliminary data.</text>
</comment>
<dbReference type="CDD" id="cd17536">
    <property type="entry name" value="REC_YesN-like"/>
    <property type="match status" value="1"/>
</dbReference>
<evidence type="ECO:0000313" key="7">
    <source>
        <dbReference type="EMBL" id="MCK8485720.1"/>
    </source>
</evidence>
<dbReference type="SUPFAM" id="SSF52172">
    <property type="entry name" value="CheY-like"/>
    <property type="match status" value="1"/>
</dbReference>
<dbReference type="InterPro" id="IPR011006">
    <property type="entry name" value="CheY-like_superfamily"/>
</dbReference>
<evidence type="ECO:0000256" key="3">
    <source>
        <dbReference type="ARBA" id="ARBA00023163"/>
    </source>
</evidence>
<feature type="domain" description="Response regulatory" evidence="6">
    <location>
        <begin position="6"/>
        <end position="124"/>
    </location>
</feature>
<dbReference type="InterPro" id="IPR001789">
    <property type="entry name" value="Sig_transdc_resp-reg_receiver"/>
</dbReference>
<dbReference type="InterPro" id="IPR018062">
    <property type="entry name" value="HTH_AraC-typ_CS"/>
</dbReference>
<dbReference type="Pfam" id="PF00072">
    <property type="entry name" value="Response_reg"/>
    <property type="match status" value="1"/>
</dbReference>
<keyword evidence="3" id="KW-0804">Transcription</keyword>
<feature type="modified residue" description="4-aspartylphosphate" evidence="4">
    <location>
        <position position="58"/>
    </location>
</feature>
<dbReference type="GO" id="GO:0003700">
    <property type="term" value="F:DNA-binding transcription factor activity"/>
    <property type="evidence" value="ECO:0007669"/>
    <property type="project" value="InterPro"/>
</dbReference>
<dbReference type="PRINTS" id="PR00032">
    <property type="entry name" value="HTHARAC"/>
</dbReference>
<evidence type="ECO:0000259" key="5">
    <source>
        <dbReference type="PROSITE" id="PS01124"/>
    </source>
</evidence>
<dbReference type="Proteomes" id="UP001139534">
    <property type="component" value="Unassembled WGS sequence"/>
</dbReference>
<dbReference type="InterPro" id="IPR020449">
    <property type="entry name" value="Tscrpt_reg_AraC-type_HTH"/>
</dbReference>
<dbReference type="InterPro" id="IPR018060">
    <property type="entry name" value="HTH_AraC"/>
</dbReference>
<dbReference type="PROSITE" id="PS01124">
    <property type="entry name" value="HTH_ARAC_FAMILY_2"/>
    <property type="match status" value="1"/>
</dbReference>
<dbReference type="PANTHER" id="PTHR43280">
    <property type="entry name" value="ARAC-FAMILY TRANSCRIPTIONAL REGULATOR"/>
    <property type="match status" value="1"/>
</dbReference>
<keyword evidence="1" id="KW-0805">Transcription regulation</keyword>
<dbReference type="GO" id="GO:0000160">
    <property type="term" value="P:phosphorelay signal transduction system"/>
    <property type="evidence" value="ECO:0007669"/>
    <property type="project" value="InterPro"/>
</dbReference>
<keyword evidence="8" id="KW-1185">Reference proteome</keyword>
<evidence type="ECO:0000313" key="8">
    <source>
        <dbReference type="Proteomes" id="UP001139534"/>
    </source>
</evidence>
<dbReference type="PROSITE" id="PS00041">
    <property type="entry name" value="HTH_ARAC_FAMILY_1"/>
    <property type="match status" value="1"/>
</dbReference>
<keyword evidence="4" id="KW-0597">Phosphoprotein</keyword>
<proteinExistence type="predicted"/>
<dbReference type="InterPro" id="IPR009057">
    <property type="entry name" value="Homeodomain-like_sf"/>
</dbReference>
<dbReference type="RefSeq" id="WP_248549971.1">
    <property type="nucleotide sequence ID" value="NZ_JALPRK010000001.1"/>
</dbReference>
<accession>A0A9X2BPZ9</accession>
<dbReference type="SMART" id="SM00448">
    <property type="entry name" value="REC"/>
    <property type="match status" value="1"/>
</dbReference>
<dbReference type="SMART" id="SM00342">
    <property type="entry name" value="HTH_ARAC"/>
    <property type="match status" value="1"/>
</dbReference>
<evidence type="ECO:0000259" key="6">
    <source>
        <dbReference type="PROSITE" id="PS50110"/>
    </source>
</evidence>
<dbReference type="EMBL" id="JALPRK010000001">
    <property type="protein sequence ID" value="MCK8485720.1"/>
    <property type="molecule type" value="Genomic_DNA"/>
</dbReference>
<dbReference type="Pfam" id="PF12833">
    <property type="entry name" value="HTH_18"/>
    <property type="match status" value="1"/>
</dbReference>
<keyword evidence="2" id="KW-0238">DNA-binding</keyword>
<dbReference type="Gene3D" id="3.40.50.2300">
    <property type="match status" value="1"/>
</dbReference>
<evidence type="ECO:0000256" key="4">
    <source>
        <dbReference type="PROSITE-ProRule" id="PRU00169"/>
    </source>
</evidence>
<reference evidence="7" key="1">
    <citation type="submission" date="2022-04" db="EMBL/GenBank/DDBJ databases">
        <authorList>
            <person name="Seo M.-J."/>
        </authorList>
    </citation>
    <scope>NUCLEOTIDE SEQUENCE</scope>
    <source>
        <strain evidence="7">MBLB2552</strain>
    </source>
</reference>
<evidence type="ECO:0000256" key="2">
    <source>
        <dbReference type="ARBA" id="ARBA00023125"/>
    </source>
</evidence>
<dbReference type="SUPFAM" id="SSF46689">
    <property type="entry name" value="Homeodomain-like"/>
    <property type="match status" value="2"/>
</dbReference>
<dbReference type="AlphaFoldDB" id="A0A9X2BPZ9"/>
<organism evidence="7 8">
    <name type="scientific">Paenibacillus mellifer</name>
    <dbReference type="NCBI Taxonomy" id="2937794"/>
    <lineage>
        <taxon>Bacteria</taxon>
        <taxon>Bacillati</taxon>
        <taxon>Bacillota</taxon>
        <taxon>Bacilli</taxon>
        <taxon>Bacillales</taxon>
        <taxon>Paenibacillaceae</taxon>
        <taxon>Paenibacillus</taxon>
    </lineage>
</organism>
<dbReference type="Gene3D" id="1.10.10.60">
    <property type="entry name" value="Homeodomain-like"/>
    <property type="match status" value="2"/>
</dbReference>
<dbReference type="PROSITE" id="PS50110">
    <property type="entry name" value="RESPONSE_REGULATORY"/>
    <property type="match status" value="1"/>
</dbReference>
<gene>
    <name evidence="7" type="ORF">M0651_00860</name>
</gene>
<name>A0A9X2BPZ9_9BACL</name>
<sequence>MKQTKTILVVEDEPRTRQGFTKTLEAWSAGRYRIESMDSGQAALAWLENHVAHLLITDIRMPGISGLELIEMQQRHKQFKPVAIIISGYAEFEYAQKAMQLGVVNYLLKPVDKHKLVQAVEQALLVEDDRHRIETMEKLVDPRLLETKETDTQYTPQVREALSFLDEHLHEPITMRQVADRLHLNPSYFSVLFKEQTDLTFSEYISRLRVLRAKELLLRTTLSVGEIAERVGYQSDKYFIKVFKSYEGMSPSKYRSQTKETEADT</sequence>
<feature type="domain" description="HTH araC/xylS-type" evidence="5">
    <location>
        <begin position="159"/>
        <end position="257"/>
    </location>
</feature>
<dbReference type="PANTHER" id="PTHR43280:SF2">
    <property type="entry name" value="HTH-TYPE TRANSCRIPTIONAL REGULATOR EXSA"/>
    <property type="match status" value="1"/>
</dbReference>